<evidence type="ECO:0000313" key="4">
    <source>
        <dbReference type="EMBL" id="KAL3076934.1"/>
    </source>
</evidence>
<reference evidence="4 5" key="1">
    <citation type="submission" date="2024-10" db="EMBL/GenBank/DDBJ databases">
        <authorList>
            <person name="Kim D."/>
        </authorList>
    </citation>
    <scope>NUCLEOTIDE SEQUENCE [LARGE SCALE GENOMIC DNA]</scope>
    <source>
        <strain evidence="4">BH-2024</strain>
    </source>
</reference>
<dbReference type="Pfam" id="PF23309">
    <property type="entry name" value="DUF7083"/>
    <property type="match status" value="1"/>
</dbReference>
<name>A0ABD2I970_9BILA</name>
<evidence type="ECO:0000256" key="1">
    <source>
        <dbReference type="PROSITE-ProRule" id="PRU00047"/>
    </source>
</evidence>
<dbReference type="AlphaFoldDB" id="A0ABD2I970"/>
<organism evidence="4 5">
    <name type="scientific">Heterodera trifolii</name>
    <dbReference type="NCBI Taxonomy" id="157864"/>
    <lineage>
        <taxon>Eukaryota</taxon>
        <taxon>Metazoa</taxon>
        <taxon>Ecdysozoa</taxon>
        <taxon>Nematoda</taxon>
        <taxon>Chromadorea</taxon>
        <taxon>Rhabditida</taxon>
        <taxon>Tylenchina</taxon>
        <taxon>Tylenchomorpha</taxon>
        <taxon>Tylenchoidea</taxon>
        <taxon>Heteroderidae</taxon>
        <taxon>Heteroderinae</taxon>
        <taxon>Heterodera</taxon>
    </lineage>
</organism>
<comment type="caution">
    <text evidence="4">The sequence shown here is derived from an EMBL/GenBank/DDBJ whole genome shotgun (WGS) entry which is preliminary data.</text>
</comment>
<feature type="compositionally biased region" description="Low complexity" evidence="2">
    <location>
        <begin position="368"/>
        <end position="377"/>
    </location>
</feature>
<dbReference type="EMBL" id="JBICBT010001239">
    <property type="protein sequence ID" value="KAL3076934.1"/>
    <property type="molecule type" value="Genomic_DNA"/>
</dbReference>
<gene>
    <name evidence="4" type="ORF">niasHT_040161</name>
</gene>
<sequence>MCAKHQAWLKKNDDRIKDEKATNCVRIGALMLENGTQQKKLIEAPIGKNLKVMQQEENVQKELPAKSKSKNAQKNEGRSPSKHFAVEAKVITIGGSQPMQIGYVINRKGMMYDVHFQDGYTGRFHTNNLEEYLPAKDNGTTTECSGIAANNREAAGANYAIFGDAPKRRNQTASQSAQQLPVLPDMEQFEMGEQHSNIEDWIDRFNFAIDCAAPTLPDELKVKLLMTKLAGVAYSEYSKSCLPKKVAEFTFAQTMEKLKVKHDGEEFGMFINRQKRLLRDFNFKKLNEEQFNCLVLLLSLKEPNESILRSRILAKLAADGDQIKYDNVVEDLKVYLSTISEAKTLEQPPTTTKNIFAVKKGNKKREGSSSSSSVKSASSYGNLAQRGCWRCGVSHFPKKCNHLKTTCRKCNKTGHLERMCAKHQAWLKKNDDRIKDEKATNCVRIGALMLENGTQQKKLIEAPIGVNGMQNSLLEGKSRKDNFLFLRTNPKICLEPT</sequence>
<dbReference type="GO" id="GO:0008270">
    <property type="term" value="F:zinc ion binding"/>
    <property type="evidence" value="ECO:0007669"/>
    <property type="project" value="UniProtKB-KW"/>
</dbReference>
<evidence type="ECO:0000259" key="3">
    <source>
        <dbReference type="PROSITE" id="PS50158"/>
    </source>
</evidence>
<feature type="region of interest" description="Disordered" evidence="2">
    <location>
        <begin position="355"/>
        <end position="377"/>
    </location>
</feature>
<proteinExistence type="predicted"/>
<dbReference type="Proteomes" id="UP001620626">
    <property type="component" value="Unassembled WGS sequence"/>
</dbReference>
<accession>A0ABD2I970</accession>
<keyword evidence="1" id="KW-0479">Metal-binding</keyword>
<dbReference type="PROSITE" id="PS50158">
    <property type="entry name" value="ZF_CCHC"/>
    <property type="match status" value="1"/>
</dbReference>
<keyword evidence="5" id="KW-1185">Reference proteome</keyword>
<feature type="region of interest" description="Disordered" evidence="2">
    <location>
        <begin position="60"/>
        <end position="81"/>
    </location>
</feature>
<keyword evidence="1" id="KW-0863">Zinc-finger</keyword>
<evidence type="ECO:0000256" key="2">
    <source>
        <dbReference type="SAM" id="MobiDB-lite"/>
    </source>
</evidence>
<dbReference type="InterPro" id="IPR055510">
    <property type="entry name" value="DUF7083"/>
</dbReference>
<dbReference type="InterPro" id="IPR001878">
    <property type="entry name" value="Znf_CCHC"/>
</dbReference>
<keyword evidence="1" id="KW-0862">Zinc</keyword>
<feature type="domain" description="CCHC-type" evidence="3">
    <location>
        <begin position="407"/>
        <end position="420"/>
    </location>
</feature>
<evidence type="ECO:0000313" key="5">
    <source>
        <dbReference type="Proteomes" id="UP001620626"/>
    </source>
</evidence>
<protein>
    <recommendedName>
        <fullName evidence="3">CCHC-type domain-containing protein</fullName>
    </recommendedName>
</protein>